<evidence type="ECO:0000256" key="1">
    <source>
        <dbReference type="SAM" id="MobiDB-lite"/>
    </source>
</evidence>
<feature type="region of interest" description="Disordered" evidence="1">
    <location>
        <begin position="57"/>
        <end position="98"/>
    </location>
</feature>
<dbReference type="Proteomes" id="UP000264840">
    <property type="component" value="Unplaced"/>
</dbReference>
<dbReference type="OMA" id="MVHESPT"/>
<organism evidence="3 4">
    <name type="scientific">Haplochromis burtoni</name>
    <name type="common">Burton's mouthbrooder</name>
    <name type="synonym">Chromis burtoni</name>
    <dbReference type="NCBI Taxonomy" id="8153"/>
    <lineage>
        <taxon>Eukaryota</taxon>
        <taxon>Metazoa</taxon>
        <taxon>Chordata</taxon>
        <taxon>Craniata</taxon>
        <taxon>Vertebrata</taxon>
        <taxon>Euteleostomi</taxon>
        <taxon>Actinopterygii</taxon>
        <taxon>Neopterygii</taxon>
        <taxon>Teleostei</taxon>
        <taxon>Neoteleostei</taxon>
        <taxon>Acanthomorphata</taxon>
        <taxon>Ovalentaria</taxon>
        <taxon>Cichlomorphae</taxon>
        <taxon>Cichliformes</taxon>
        <taxon>Cichlidae</taxon>
        <taxon>African cichlids</taxon>
        <taxon>Pseudocrenilabrinae</taxon>
        <taxon>Haplochromini</taxon>
        <taxon>Haplochromis</taxon>
    </lineage>
</organism>
<reference evidence="3" key="1">
    <citation type="submission" date="2025-08" db="UniProtKB">
        <authorList>
            <consortium name="Ensembl"/>
        </authorList>
    </citation>
    <scope>IDENTIFICATION</scope>
</reference>
<evidence type="ECO:0000313" key="4">
    <source>
        <dbReference type="Proteomes" id="UP000264840"/>
    </source>
</evidence>
<keyword evidence="4" id="KW-1185">Reference proteome</keyword>
<dbReference type="Ensembl" id="ENSHBUT00000025118.1">
    <property type="protein sequence ID" value="ENSHBUP00000032307.1"/>
    <property type="gene ID" value="ENSHBUG00000018518.1"/>
</dbReference>
<protein>
    <submittedName>
        <fullName evidence="3">Uncharacterized protein</fullName>
    </submittedName>
</protein>
<feature type="compositionally biased region" description="Low complexity" evidence="1">
    <location>
        <begin position="76"/>
        <end position="95"/>
    </location>
</feature>
<keyword evidence="2" id="KW-0472">Membrane</keyword>
<keyword evidence="2" id="KW-1133">Transmembrane helix</keyword>
<evidence type="ECO:0000313" key="3">
    <source>
        <dbReference type="Ensembl" id="ENSHBUP00000032307.1"/>
    </source>
</evidence>
<keyword evidence="2" id="KW-0812">Transmembrane</keyword>
<name>A0A3Q2X049_HAPBU</name>
<reference evidence="3" key="2">
    <citation type="submission" date="2025-09" db="UniProtKB">
        <authorList>
            <consortium name="Ensembl"/>
        </authorList>
    </citation>
    <scope>IDENTIFICATION</scope>
</reference>
<feature type="compositionally biased region" description="Low complexity" evidence="1">
    <location>
        <begin position="174"/>
        <end position="231"/>
    </location>
</feature>
<feature type="region of interest" description="Disordered" evidence="1">
    <location>
        <begin position="151"/>
        <end position="252"/>
    </location>
</feature>
<dbReference type="GeneTree" id="ENSGT01140000282684"/>
<sequence length="314" mass="32802">MDGFCHISLLKMSPKREHHTLAKLITSLQVTTDGHTPTPSSKTTPSTVQATGAPVLNHVSSLGPDAANHSGSSPATNTSSNGTVNVSSSTTTENTRITIIAEPGKDNVTDNAIKTTLAKNENITNTTLSPSQSSPTTAVPINIGTTHVLHTSAGAPVTPTPSLNQNASHHETKAPPATSAPASEPTKPESITNATTTKSNTNSSTASIQKPSTSQPTSNTSQSNRQSTQPSIQTSSHTNNPSQLNVNGDGTAQNSPGLDPLLAGLVSAFIVAAVIITLLLFLKLRRRGNGPEFRRLQDLPMDDMEDTPLSMYSY</sequence>
<dbReference type="AlphaFoldDB" id="A0A3Q2X049"/>
<feature type="compositionally biased region" description="Polar residues" evidence="1">
    <location>
        <begin position="232"/>
        <end position="252"/>
    </location>
</feature>
<evidence type="ECO:0000256" key="2">
    <source>
        <dbReference type="SAM" id="Phobius"/>
    </source>
</evidence>
<feature type="transmembrane region" description="Helical" evidence="2">
    <location>
        <begin position="261"/>
        <end position="282"/>
    </location>
</feature>
<accession>A0A3Q2X049</accession>
<proteinExistence type="predicted"/>